<dbReference type="Gene3D" id="2.60.40.230">
    <property type="entry name" value="Neocarzinostatin-like"/>
    <property type="match status" value="1"/>
</dbReference>
<feature type="compositionally biased region" description="Low complexity" evidence="6">
    <location>
        <begin position="28"/>
        <end position="57"/>
    </location>
</feature>
<dbReference type="Proteomes" id="UP000625574">
    <property type="component" value="Unassembled WGS sequence"/>
</dbReference>
<evidence type="ECO:0000256" key="1">
    <source>
        <dbReference type="ARBA" id="ARBA00010648"/>
    </source>
</evidence>
<gene>
    <name evidence="8" type="ORF">JDV76_11270</name>
</gene>
<keyword evidence="3" id="KW-0044">Antibiotic</keyword>
<dbReference type="InterPro" id="IPR027273">
    <property type="entry name" value="Neocarzinostatin-like"/>
</dbReference>
<dbReference type="SUPFAM" id="SSF49319">
    <property type="entry name" value="Actinoxanthin-like"/>
    <property type="match status" value="1"/>
</dbReference>
<feature type="chain" id="PRO_5046384489" evidence="7">
    <location>
        <begin position="25"/>
        <end position="198"/>
    </location>
</feature>
<keyword evidence="2" id="KW-0929">Antimicrobial</keyword>
<keyword evidence="5" id="KW-1015">Disulfide bond</keyword>
<name>A0ABS0VXN7_9CORY</name>
<evidence type="ECO:0000256" key="2">
    <source>
        <dbReference type="ARBA" id="ARBA00022529"/>
    </source>
</evidence>
<keyword evidence="9" id="KW-1185">Reference proteome</keyword>
<comment type="caution">
    <text evidence="8">The sequence shown here is derived from an EMBL/GenBank/DDBJ whole genome shotgun (WGS) entry which is preliminary data.</text>
</comment>
<organism evidence="8 9">
    <name type="scientific">Corynebacterium marambiense</name>
    <dbReference type="NCBI Taxonomy" id="2765364"/>
    <lineage>
        <taxon>Bacteria</taxon>
        <taxon>Bacillati</taxon>
        <taxon>Actinomycetota</taxon>
        <taxon>Actinomycetes</taxon>
        <taxon>Mycobacteriales</taxon>
        <taxon>Corynebacteriaceae</taxon>
        <taxon>Corynebacterium</taxon>
    </lineage>
</organism>
<reference evidence="8 9" key="1">
    <citation type="submission" date="2020-12" db="EMBL/GenBank/DDBJ databases">
        <title>Genome public.</title>
        <authorList>
            <person name="Sun Q."/>
        </authorList>
    </citation>
    <scope>NUCLEOTIDE SEQUENCE [LARGE SCALE GENOMIC DNA]</scope>
    <source>
        <strain evidence="8 9">CCM 8864</strain>
    </source>
</reference>
<evidence type="ECO:0000256" key="7">
    <source>
        <dbReference type="SAM" id="SignalP"/>
    </source>
</evidence>
<accession>A0ABS0VXN7</accession>
<feature type="compositionally biased region" description="Low complexity" evidence="6">
    <location>
        <begin position="65"/>
        <end position="77"/>
    </location>
</feature>
<evidence type="ECO:0000313" key="9">
    <source>
        <dbReference type="Proteomes" id="UP000625574"/>
    </source>
</evidence>
<dbReference type="RefSeq" id="WP_198736988.1">
    <property type="nucleotide sequence ID" value="NZ_JAEIOT010000015.1"/>
</dbReference>
<feature type="region of interest" description="Disordered" evidence="6">
    <location>
        <begin position="28"/>
        <end position="79"/>
    </location>
</feature>
<dbReference type="EMBL" id="JAEIOT010000015">
    <property type="protein sequence ID" value="MBI9001537.1"/>
    <property type="molecule type" value="Genomic_DNA"/>
</dbReference>
<evidence type="ECO:0000256" key="4">
    <source>
        <dbReference type="ARBA" id="ARBA00023125"/>
    </source>
</evidence>
<evidence type="ECO:0000313" key="8">
    <source>
        <dbReference type="EMBL" id="MBI9001537.1"/>
    </source>
</evidence>
<sequence>MHKLFTTRTTALAAASLIFVAPLAACSNSETSETTDTSEVSSSISEMSKSASAGLSEKSSEKSEPSSTSAKAASGSSDVEITVDNADGIKAGDTVAVEVSGLNPESGYYAAICAAKGPEGSPVPVCTGEMGDTESQAWLQNERGNAKISEDGTASFTLTASPSGDGVDCLTDECVLKVFGDHSEGFKDVAEVPVTFAS</sequence>
<comment type="similarity">
    <text evidence="1">Belongs to the neocarzinostatin family.</text>
</comment>
<dbReference type="InterPro" id="IPR002186">
    <property type="entry name" value="Neocarzinostatin_fam"/>
</dbReference>
<keyword evidence="7" id="KW-0732">Signal</keyword>
<evidence type="ECO:0000256" key="3">
    <source>
        <dbReference type="ARBA" id="ARBA00023022"/>
    </source>
</evidence>
<feature type="signal peptide" evidence="7">
    <location>
        <begin position="1"/>
        <end position="24"/>
    </location>
</feature>
<protein>
    <submittedName>
        <fullName evidence="8">Thiamine biosynthesis protein</fullName>
    </submittedName>
</protein>
<evidence type="ECO:0000256" key="6">
    <source>
        <dbReference type="SAM" id="MobiDB-lite"/>
    </source>
</evidence>
<keyword evidence="4" id="KW-0238">DNA-binding</keyword>
<dbReference type="Pfam" id="PF00960">
    <property type="entry name" value="Neocarzinostat"/>
    <property type="match status" value="1"/>
</dbReference>
<proteinExistence type="inferred from homology"/>
<evidence type="ECO:0000256" key="5">
    <source>
        <dbReference type="ARBA" id="ARBA00023157"/>
    </source>
</evidence>